<evidence type="ECO:0000256" key="1">
    <source>
        <dbReference type="SAM" id="MobiDB-lite"/>
    </source>
</evidence>
<evidence type="ECO:0000313" key="2">
    <source>
        <dbReference type="EMBL" id="OIT19241.1"/>
    </source>
</evidence>
<evidence type="ECO:0000313" key="3">
    <source>
        <dbReference type="Proteomes" id="UP000187609"/>
    </source>
</evidence>
<dbReference type="EMBL" id="MJEQ01008730">
    <property type="protein sequence ID" value="OIT19241.1"/>
    <property type="molecule type" value="Genomic_DNA"/>
</dbReference>
<feature type="region of interest" description="Disordered" evidence="1">
    <location>
        <begin position="1"/>
        <end position="21"/>
    </location>
</feature>
<keyword evidence="3" id="KW-1185">Reference proteome</keyword>
<feature type="compositionally biased region" description="Polar residues" evidence="1">
    <location>
        <begin position="64"/>
        <end position="78"/>
    </location>
</feature>
<sequence>MVFDENTLPYMQPNAPLDSSSDSTHIATFYEFFSRLQDTSILDVHSSNSGEVLNGSPLIGVGDQPTTDVNAPSSSDQLTLESPIDALDETAEPTLTTDHNAAEPTDHNAEPAEPVEPTESPLAAVPAGRLGIQLKVDLSHWFNTEPNQDTQVIPIQATPADDAEPLEHTSNAQSHYMITRQKSKYMPVRHMCMVAAKEPHTINEALSSLEWLASMQEEKMHFTKTRLGYWCLSHLV</sequence>
<proteinExistence type="predicted"/>
<feature type="compositionally biased region" description="Basic and acidic residues" evidence="1">
    <location>
        <begin position="100"/>
        <end position="110"/>
    </location>
</feature>
<reference evidence="2" key="1">
    <citation type="submission" date="2016-11" db="EMBL/GenBank/DDBJ databases">
        <title>The genome of Nicotiana attenuata.</title>
        <authorList>
            <person name="Xu S."/>
            <person name="Brockmoeller T."/>
            <person name="Gaquerel E."/>
            <person name="Navarro A."/>
            <person name="Kuhl H."/>
            <person name="Gase K."/>
            <person name="Ling Z."/>
            <person name="Zhou W."/>
            <person name="Kreitzer C."/>
            <person name="Stanke M."/>
            <person name="Tang H."/>
            <person name="Lyons E."/>
            <person name="Pandey P."/>
            <person name="Pandey S.P."/>
            <person name="Timmermann B."/>
            <person name="Baldwin I.T."/>
        </authorList>
    </citation>
    <scope>NUCLEOTIDE SEQUENCE [LARGE SCALE GENOMIC DNA]</scope>
    <source>
        <strain evidence="2">UT</strain>
    </source>
</reference>
<name>A0A1J6KIV5_NICAT</name>
<feature type="region of interest" description="Disordered" evidence="1">
    <location>
        <begin position="56"/>
        <end position="78"/>
    </location>
</feature>
<accession>A0A1J6KIV5</accession>
<protein>
    <submittedName>
        <fullName evidence="2">Uncharacterized protein</fullName>
    </submittedName>
</protein>
<dbReference type="AlphaFoldDB" id="A0A1J6KIV5"/>
<feature type="region of interest" description="Disordered" evidence="1">
    <location>
        <begin position="97"/>
        <end position="120"/>
    </location>
</feature>
<dbReference type="Gramene" id="OIT19241">
    <property type="protein sequence ID" value="OIT19241"/>
    <property type="gene ID" value="A4A49_41953"/>
</dbReference>
<gene>
    <name evidence="2" type="ORF">A4A49_41953</name>
</gene>
<comment type="caution">
    <text evidence="2">The sequence shown here is derived from an EMBL/GenBank/DDBJ whole genome shotgun (WGS) entry which is preliminary data.</text>
</comment>
<organism evidence="2 3">
    <name type="scientific">Nicotiana attenuata</name>
    <name type="common">Coyote tobacco</name>
    <dbReference type="NCBI Taxonomy" id="49451"/>
    <lineage>
        <taxon>Eukaryota</taxon>
        <taxon>Viridiplantae</taxon>
        <taxon>Streptophyta</taxon>
        <taxon>Embryophyta</taxon>
        <taxon>Tracheophyta</taxon>
        <taxon>Spermatophyta</taxon>
        <taxon>Magnoliopsida</taxon>
        <taxon>eudicotyledons</taxon>
        <taxon>Gunneridae</taxon>
        <taxon>Pentapetalae</taxon>
        <taxon>asterids</taxon>
        <taxon>lamiids</taxon>
        <taxon>Solanales</taxon>
        <taxon>Solanaceae</taxon>
        <taxon>Nicotianoideae</taxon>
        <taxon>Nicotianeae</taxon>
        <taxon>Nicotiana</taxon>
    </lineage>
</organism>
<dbReference type="Proteomes" id="UP000187609">
    <property type="component" value="Unassembled WGS sequence"/>
</dbReference>